<dbReference type="InterPro" id="IPR044920">
    <property type="entry name" value="MnmG_C_subdom_sf"/>
</dbReference>
<dbReference type="HAMAP" id="MF_00129">
    <property type="entry name" value="MnmG_GidA"/>
    <property type="match status" value="1"/>
</dbReference>
<comment type="caution">
    <text evidence="13">The sequence shown here is derived from an EMBL/GenBank/DDBJ whole genome shotgun (WGS) entry which is preliminary data.</text>
</comment>
<evidence type="ECO:0000256" key="4">
    <source>
        <dbReference type="ARBA" id="ARBA00020461"/>
    </source>
</evidence>
<dbReference type="PROSITE" id="PS01280">
    <property type="entry name" value="GIDA_1"/>
    <property type="match status" value="1"/>
</dbReference>
<dbReference type="Proteomes" id="UP001261624">
    <property type="component" value="Unassembled WGS sequence"/>
</dbReference>
<comment type="cofactor">
    <cofactor evidence="1 11">
        <name>FAD</name>
        <dbReference type="ChEBI" id="CHEBI:57692"/>
    </cofactor>
</comment>
<organism evidence="13 14">
    <name type="scientific">Autumnicola patrickiae</name>
    <dbReference type="NCBI Taxonomy" id="3075591"/>
    <lineage>
        <taxon>Bacteria</taxon>
        <taxon>Pseudomonadati</taxon>
        <taxon>Bacteroidota</taxon>
        <taxon>Flavobacteriia</taxon>
        <taxon>Flavobacteriales</taxon>
        <taxon>Flavobacteriaceae</taxon>
        <taxon>Autumnicola</taxon>
    </lineage>
</organism>
<dbReference type="NCBIfam" id="TIGR00136">
    <property type="entry name" value="mnmG_gidA"/>
    <property type="match status" value="1"/>
</dbReference>
<dbReference type="Gene3D" id="3.50.50.60">
    <property type="entry name" value="FAD/NAD(P)-binding domain"/>
    <property type="match status" value="2"/>
</dbReference>
<keyword evidence="6 11" id="KW-0819">tRNA processing</keyword>
<dbReference type="InterPro" id="IPR047001">
    <property type="entry name" value="MnmG_C_subdom"/>
</dbReference>
<dbReference type="Gene3D" id="1.10.10.1800">
    <property type="entry name" value="tRNA uridine 5-carboxymethylaminomethyl modification enzyme MnmG/GidA"/>
    <property type="match status" value="1"/>
</dbReference>
<dbReference type="InterPro" id="IPR004416">
    <property type="entry name" value="MnmG"/>
</dbReference>
<evidence type="ECO:0000256" key="11">
    <source>
        <dbReference type="HAMAP-Rule" id="MF_00129"/>
    </source>
</evidence>
<accession>A0ABU3E0T7</accession>
<evidence type="ECO:0000256" key="5">
    <source>
        <dbReference type="ARBA" id="ARBA00022630"/>
    </source>
</evidence>
<comment type="subcellular location">
    <subcellularLocation>
        <location evidence="11">Cytoplasm</location>
    </subcellularLocation>
</comment>
<reference evidence="13 14" key="1">
    <citation type="submission" date="2023-09" db="EMBL/GenBank/DDBJ databases">
        <authorList>
            <person name="Rey-Velasco X."/>
        </authorList>
    </citation>
    <scope>NUCLEOTIDE SEQUENCE [LARGE SCALE GENOMIC DNA]</scope>
    <source>
        <strain evidence="13 14">F188</strain>
    </source>
</reference>
<keyword evidence="8 11" id="KW-0520">NAD</keyword>
<dbReference type="PANTHER" id="PTHR11806:SF0">
    <property type="entry name" value="PROTEIN MTO1 HOMOLOG, MITOCHONDRIAL"/>
    <property type="match status" value="1"/>
</dbReference>
<keyword evidence="14" id="KW-1185">Reference proteome</keyword>
<dbReference type="PROSITE" id="PS01281">
    <property type="entry name" value="GIDA_2"/>
    <property type="match status" value="1"/>
</dbReference>
<evidence type="ECO:0000256" key="7">
    <source>
        <dbReference type="ARBA" id="ARBA00022827"/>
    </source>
</evidence>
<keyword evidence="7 11" id="KW-0274">FAD</keyword>
<dbReference type="InterPro" id="IPR002218">
    <property type="entry name" value="MnmG-rel"/>
</dbReference>
<evidence type="ECO:0000259" key="12">
    <source>
        <dbReference type="SMART" id="SM01228"/>
    </source>
</evidence>
<evidence type="ECO:0000313" key="13">
    <source>
        <dbReference type="EMBL" id="MDT0689614.1"/>
    </source>
</evidence>
<dbReference type="InterPro" id="IPR026904">
    <property type="entry name" value="MnmG_C"/>
</dbReference>
<evidence type="ECO:0000256" key="8">
    <source>
        <dbReference type="ARBA" id="ARBA00023027"/>
    </source>
</evidence>
<dbReference type="EMBL" id="JAVRHM010000007">
    <property type="protein sequence ID" value="MDT0689614.1"/>
    <property type="molecule type" value="Genomic_DNA"/>
</dbReference>
<evidence type="ECO:0000256" key="2">
    <source>
        <dbReference type="ARBA" id="ARBA00003717"/>
    </source>
</evidence>
<comment type="caution">
    <text evidence="11">Lacks conserved residue(s) required for the propagation of feature annotation.</text>
</comment>
<feature type="binding site" evidence="11">
    <location>
        <begin position="12"/>
        <end position="17"/>
    </location>
    <ligand>
        <name>FAD</name>
        <dbReference type="ChEBI" id="CHEBI:57692"/>
    </ligand>
</feature>
<dbReference type="InterPro" id="IPR036188">
    <property type="entry name" value="FAD/NAD-bd_sf"/>
</dbReference>
<protein>
    <recommendedName>
        <fullName evidence="4 11">tRNA uridine 5-carboxymethylaminomethyl modification enzyme MnmG</fullName>
    </recommendedName>
    <alternativeName>
        <fullName evidence="10 11">Glucose-inhibited division protein A</fullName>
    </alternativeName>
</protein>
<evidence type="ECO:0000256" key="3">
    <source>
        <dbReference type="ARBA" id="ARBA00007653"/>
    </source>
</evidence>
<evidence type="ECO:0000313" key="14">
    <source>
        <dbReference type="Proteomes" id="UP001261624"/>
    </source>
</evidence>
<keyword evidence="5 11" id="KW-0285">Flavoprotein</keyword>
<dbReference type="Pfam" id="PF13932">
    <property type="entry name" value="SAM_GIDA_C"/>
    <property type="match status" value="1"/>
</dbReference>
<dbReference type="PANTHER" id="PTHR11806">
    <property type="entry name" value="GLUCOSE INHIBITED DIVISION PROTEIN A"/>
    <property type="match status" value="1"/>
</dbReference>
<dbReference type="InterPro" id="IPR040131">
    <property type="entry name" value="MnmG_N"/>
</dbReference>
<dbReference type="SUPFAM" id="SSF51905">
    <property type="entry name" value="FAD/NAD(P)-binding domain"/>
    <property type="match status" value="1"/>
</dbReference>
<dbReference type="Pfam" id="PF01134">
    <property type="entry name" value="GIDA"/>
    <property type="match status" value="1"/>
</dbReference>
<name>A0ABU3E0T7_9FLAO</name>
<dbReference type="Pfam" id="PF21680">
    <property type="entry name" value="GIDA_C_1st"/>
    <property type="match status" value="1"/>
</dbReference>
<dbReference type="RefSeq" id="WP_311683327.1">
    <property type="nucleotide sequence ID" value="NZ_JAVRHM010000007.1"/>
</dbReference>
<sequence length="623" mass="70198">MFEKEYDVIVVGAGHAGSEAAAAAANMGCTTLLVTMNLQNIAQMSCNPAMGGIAKGQILREIDALGGYSGLVSDTSAIQFKMLNKSKGPAMWSPRVQSDRMRFAEDWRIRLEQTTNLDFYQEMASGLIIENGRVRGIRTSLGLEIRSKSVVCTNGTFLNGLIHIGDKNFGGGRAGERAATGITKDLIEAGFEAGRMKTGTPPRVDGRSLDYSKMVEQPGDDIPGKFSYSDETKPLTKQRSCYMTYTSNEVHEILKEGFDRSPMFNGRIKSIGPRYCPSIEDKINRFSDKDRHQLFVEPEGWNTVEVYVNGFSTSLPEDVQFKALKSVAGFENVKFFRPGYAIEYDYFPPTQLKHTLETKLVDGLYFAGQINGTTGYEEAACQGLMAGINAALKVQERDEFILQRNEAYIGVLIDDLITKGTEEPYRMFTSRAEYRTLLRQDNADFRLTERSYNLGLASEKRMRRMEEKKKKSLDFVQFLKDHSVTPEYSNPVLDNNSSALMKQSDKIFKIFSRPNIAMADIRNFPGVEEYIQEHELDEEELEQTEIQVKYSGYIEKEKNNADKLNRLEDMKIPQNFDYSKIKSMSFEAREKLNKVQPTSVSQASRISGVSPNDVSVLLVYMGR</sequence>
<feature type="domain" description="tRNA uridine 5-carboxymethylaminomethyl modification enzyme C-terminal subdomain" evidence="12">
    <location>
        <begin position="548"/>
        <end position="619"/>
    </location>
</feature>
<comment type="subunit">
    <text evidence="9 11">Homodimer. Heterotetramer of two MnmE and two MnmG subunits.</text>
</comment>
<dbReference type="SMART" id="SM01228">
    <property type="entry name" value="GIDA_assoc_3"/>
    <property type="match status" value="1"/>
</dbReference>
<dbReference type="Gene3D" id="1.10.150.570">
    <property type="entry name" value="GidA associated domain, C-terminal subdomain"/>
    <property type="match status" value="1"/>
</dbReference>
<proteinExistence type="inferred from homology"/>
<dbReference type="InterPro" id="IPR020595">
    <property type="entry name" value="MnmG-rel_CS"/>
</dbReference>
<keyword evidence="11" id="KW-0963">Cytoplasm</keyword>
<evidence type="ECO:0000256" key="1">
    <source>
        <dbReference type="ARBA" id="ARBA00001974"/>
    </source>
</evidence>
<comment type="similarity">
    <text evidence="3 11">Belongs to the MnmG family.</text>
</comment>
<dbReference type="InterPro" id="IPR049312">
    <property type="entry name" value="GIDA_C_N"/>
</dbReference>
<evidence type="ECO:0000256" key="6">
    <source>
        <dbReference type="ARBA" id="ARBA00022694"/>
    </source>
</evidence>
<comment type="function">
    <text evidence="2 11">NAD-binding protein involved in the addition of a carboxymethylaminomethyl (cmnm) group at the wobble position (U34) of certain tRNAs, forming tRNA-cmnm(5)s(2)U34.</text>
</comment>
<feature type="binding site" evidence="11">
    <location>
        <begin position="272"/>
        <end position="286"/>
    </location>
    <ligand>
        <name>NAD(+)</name>
        <dbReference type="ChEBI" id="CHEBI:57540"/>
    </ligand>
</feature>
<evidence type="ECO:0000256" key="10">
    <source>
        <dbReference type="ARBA" id="ARBA00031800"/>
    </source>
</evidence>
<gene>
    <name evidence="11 13" type="primary">mnmG</name>
    <name evidence="11" type="synonym">gidA</name>
    <name evidence="13" type="ORF">RM549_07445</name>
</gene>
<evidence type="ECO:0000256" key="9">
    <source>
        <dbReference type="ARBA" id="ARBA00025948"/>
    </source>
</evidence>